<dbReference type="AlphaFoldDB" id="A0A248UNS4"/>
<evidence type="ECO:0000313" key="3">
    <source>
        <dbReference type="Proteomes" id="UP000215256"/>
    </source>
</evidence>
<feature type="compositionally biased region" description="Basic and acidic residues" evidence="1">
    <location>
        <begin position="7"/>
        <end position="25"/>
    </location>
</feature>
<evidence type="ECO:0000256" key="1">
    <source>
        <dbReference type="SAM" id="MobiDB-lite"/>
    </source>
</evidence>
<proteinExistence type="predicted"/>
<protein>
    <submittedName>
        <fullName evidence="2">Uncharacterized protein</fullName>
    </submittedName>
</protein>
<sequence length="37" mass="4336">MNRSQLGRKESRSAEESRSARKKEGSTVAFRYIIDKY</sequence>
<evidence type="ECO:0000313" key="2">
    <source>
        <dbReference type="EMBL" id="ASV88276.1"/>
    </source>
</evidence>
<geneLocation type="plasmid" evidence="2 3">
    <name>unnamed1</name>
</geneLocation>
<dbReference type="EMBL" id="CP022605">
    <property type="protein sequence ID" value="ASV88276.1"/>
    <property type="molecule type" value="Genomic_DNA"/>
</dbReference>
<feature type="region of interest" description="Disordered" evidence="1">
    <location>
        <begin position="1"/>
        <end position="25"/>
    </location>
</feature>
<reference evidence="2 3" key="1">
    <citation type="submission" date="2017-07" db="EMBL/GenBank/DDBJ databases">
        <title>Phylogenetic study on the rhizospheric bacterium Ochrobactrum sp. A44.</title>
        <authorList>
            <person name="Krzyzanowska D.M."/>
            <person name="Ossowicki A."/>
            <person name="Rajewska M."/>
            <person name="Maciag T."/>
            <person name="Kaczynski Z."/>
            <person name="Czerwicka M."/>
            <person name="Jafra S."/>
        </authorList>
    </citation>
    <scope>NUCLEOTIDE SEQUENCE [LARGE SCALE GENOMIC DNA]</scope>
    <source>
        <strain evidence="2 3">A44</strain>
        <plasmid evidence="2 3">unnamed1</plasmid>
    </source>
</reference>
<dbReference type="KEGG" id="och:CES85_2854"/>
<gene>
    <name evidence="2" type="ORF">CES85_2854</name>
</gene>
<dbReference type="Proteomes" id="UP000215256">
    <property type="component" value="Plasmid unnamed1"/>
</dbReference>
<accession>A0A248UNS4</accession>
<name>A0A248UNS4_9HYPH</name>
<organism evidence="2 3">
    <name type="scientific">Ochrobactrum quorumnocens</name>
    <dbReference type="NCBI Taxonomy" id="271865"/>
    <lineage>
        <taxon>Bacteria</taxon>
        <taxon>Pseudomonadati</taxon>
        <taxon>Pseudomonadota</taxon>
        <taxon>Alphaproteobacteria</taxon>
        <taxon>Hyphomicrobiales</taxon>
        <taxon>Brucellaceae</taxon>
        <taxon>Brucella/Ochrobactrum group</taxon>
        <taxon>Ochrobactrum</taxon>
    </lineage>
</organism>
<keyword evidence="2" id="KW-0614">Plasmid</keyword>